<dbReference type="GO" id="GO:0097363">
    <property type="term" value="F:protein O-acetylglucosaminyltransferase activity"/>
    <property type="evidence" value="ECO:0007669"/>
    <property type="project" value="TreeGrafter"/>
</dbReference>
<keyword evidence="4 8" id="KW-0812">Transmembrane</keyword>
<evidence type="ECO:0000256" key="4">
    <source>
        <dbReference type="ARBA" id="ARBA00022692"/>
    </source>
</evidence>
<dbReference type="KEGG" id="mrr:Moror_11944"/>
<evidence type="ECO:0000256" key="8">
    <source>
        <dbReference type="SAM" id="Phobius"/>
    </source>
</evidence>
<dbReference type="OrthoDB" id="529273at2759"/>
<evidence type="ECO:0000256" key="5">
    <source>
        <dbReference type="ARBA" id="ARBA00022989"/>
    </source>
</evidence>
<keyword evidence="11" id="KW-1185">Reference proteome</keyword>
<dbReference type="GO" id="GO:0005783">
    <property type="term" value="C:endoplasmic reticulum"/>
    <property type="evidence" value="ECO:0007669"/>
    <property type="project" value="TreeGrafter"/>
</dbReference>
<evidence type="ECO:0000256" key="2">
    <source>
        <dbReference type="ARBA" id="ARBA00022676"/>
    </source>
</evidence>
<keyword evidence="2" id="KW-0328">Glycosyltransferase</keyword>
<keyword evidence="6 8" id="KW-0472">Membrane</keyword>
<protein>
    <recommendedName>
        <fullName evidence="9">Glycosyltransferase 61 catalytic domain-containing protein</fullName>
    </recommendedName>
</protein>
<reference evidence="10 11" key="1">
    <citation type="journal article" date="2014" name="BMC Genomics">
        <title>Genome and secretome analysis of the hemibiotrophic fungal pathogen, Moniliophthora roreri, which causes frosty pod rot disease of cacao: mechanisms of the biotrophic and necrotrophic phases.</title>
        <authorList>
            <person name="Meinhardt L.W."/>
            <person name="Costa G.G.L."/>
            <person name="Thomazella D.P.T."/>
            <person name="Teixeira P.J.P.L."/>
            <person name="Carazzolle M.F."/>
            <person name="Schuster S.C."/>
            <person name="Carlson J.E."/>
            <person name="Guiltinan M.J."/>
            <person name="Mieczkowski P."/>
            <person name="Farmer A."/>
            <person name="Ramaraj T."/>
            <person name="Crozier J."/>
            <person name="Davis R.E."/>
            <person name="Shao J."/>
            <person name="Melnick R.L."/>
            <person name="Pereira G.A.G."/>
            <person name="Bailey B.A."/>
        </authorList>
    </citation>
    <scope>NUCLEOTIDE SEQUENCE [LARGE SCALE GENOMIC DNA]</scope>
    <source>
        <strain evidence="10 11">MCA 2997</strain>
    </source>
</reference>
<dbReference type="Pfam" id="PF04577">
    <property type="entry name" value="Glyco_transf_61"/>
    <property type="match status" value="1"/>
</dbReference>
<proteinExistence type="predicted"/>
<dbReference type="HOGENOM" id="CLU_033167_1_0_1"/>
<dbReference type="EMBL" id="AWSO01000847">
    <property type="protein sequence ID" value="ESK87063.1"/>
    <property type="molecule type" value="Genomic_DNA"/>
</dbReference>
<dbReference type="InterPro" id="IPR007657">
    <property type="entry name" value="Glycosyltransferase_61"/>
</dbReference>
<dbReference type="GO" id="GO:0016020">
    <property type="term" value="C:membrane"/>
    <property type="evidence" value="ECO:0007669"/>
    <property type="project" value="UniProtKB-SubCell"/>
</dbReference>
<keyword evidence="7" id="KW-0325">Glycoprotein</keyword>
<dbReference type="GO" id="GO:0035269">
    <property type="term" value="P:protein O-linked glycosylation via mannose"/>
    <property type="evidence" value="ECO:0007669"/>
    <property type="project" value="TreeGrafter"/>
</dbReference>
<evidence type="ECO:0000256" key="6">
    <source>
        <dbReference type="ARBA" id="ARBA00023136"/>
    </source>
</evidence>
<dbReference type="PANTHER" id="PTHR20961:SF38">
    <property type="entry name" value="PROTEIN O-LINKED-MANNOSE BETA-1,4-N-ACETYLGLUCOSAMINYLTRANSFERASE 2"/>
    <property type="match status" value="1"/>
</dbReference>
<evidence type="ECO:0000259" key="9">
    <source>
        <dbReference type="Pfam" id="PF04577"/>
    </source>
</evidence>
<comment type="subcellular location">
    <subcellularLocation>
        <location evidence="1">Membrane</location>
        <topology evidence="1">Single-pass membrane protein</topology>
    </subcellularLocation>
</comment>
<dbReference type="InterPro" id="IPR049625">
    <property type="entry name" value="Glyco_transf_61_cat"/>
</dbReference>
<feature type="transmembrane region" description="Helical" evidence="8">
    <location>
        <begin position="14"/>
        <end position="36"/>
    </location>
</feature>
<dbReference type="PANTHER" id="PTHR20961">
    <property type="entry name" value="GLYCOSYLTRANSFERASE"/>
    <property type="match status" value="1"/>
</dbReference>
<keyword evidence="5 8" id="KW-1133">Transmembrane helix</keyword>
<evidence type="ECO:0000256" key="1">
    <source>
        <dbReference type="ARBA" id="ARBA00004167"/>
    </source>
</evidence>
<dbReference type="AlphaFoldDB" id="V2WJP0"/>
<sequence length="502" mass="56674">MPTRGCGLGRRSRITLLVGCIAAVSSLTWLGIGYQWSLSATLVTSVQVPSLPWENPCSPNETQSTGDRDVVDDELHSPVEDRLLPKMPQHPYGDLNHTTIPQGAHVHGYTVFDQLYMRNGTLYIVTDKPETFPEIKKILSIPGKALHGVNLTPTEKEMVVIDPSRAKELLGSRFIRLKDLTVLLYDPDQFMHHYYHWWGEIILGLWRVYSKLGVREDGSLAPLPFPARFMMPFVETESWRDRAKVDGPLMRATFPGISIEGASHWEDLIRLEATVIFERVMLVNRYAAHTHPFGGKWFKMMSGTMNVTVPDDFWRPLRDSLLSNILGYIPEPNDVSSEDSAPPPLPVVTYVSRQGGGRSLVHKDHDVLILELMDLEDEGICELYVAEMEKMSLREQIELAARTTIMLGVHGNGLTHQLWMPPSPQSTVIEIMVPGGYVYDYEILARNMGHKHYAVWNDTYITYPKGETHKGIKYPPGFHGTYTIPVHGPTVADIVRQRLTGQ</sequence>
<evidence type="ECO:0000313" key="10">
    <source>
        <dbReference type="EMBL" id="ESK87063.1"/>
    </source>
</evidence>
<comment type="caution">
    <text evidence="10">The sequence shown here is derived from an EMBL/GenBank/DDBJ whole genome shotgun (WGS) entry which is preliminary data.</text>
</comment>
<organism evidence="10 11">
    <name type="scientific">Moniliophthora roreri (strain MCA 2997)</name>
    <name type="common">Cocoa frosty pod rot fungus</name>
    <name type="synonym">Crinipellis roreri</name>
    <dbReference type="NCBI Taxonomy" id="1381753"/>
    <lineage>
        <taxon>Eukaryota</taxon>
        <taxon>Fungi</taxon>
        <taxon>Dikarya</taxon>
        <taxon>Basidiomycota</taxon>
        <taxon>Agaricomycotina</taxon>
        <taxon>Agaricomycetes</taxon>
        <taxon>Agaricomycetidae</taxon>
        <taxon>Agaricales</taxon>
        <taxon>Marasmiineae</taxon>
        <taxon>Marasmiaceae</taxon>
        <taxon>Moniliophthora</taxon>
    </lineage>
</organism>
<gene>
    <name evidence="10" type="ORF">Moror_11944</name>
</gene>
<keyword evidence="3" id="KW-0808">Transferase</keyword>
<feature type="domain" description="Glycosyltransferase 61 catalytic" evidence="9">
    <location>
        <begin position="194"/>
        <end position="423"/>
    </location>
</feature>
<name>V2WJP0_MONRO</name>
<evidence type="ECO:0000256" key="3">
    <source>
        <dbReference type="ARBA" id="ARBA00022679"/>
    </source>
</evidence>
<evidence type="ECO:0000313" key="11">
    <source>
        <dbReference type="Proteomes" id="UP000017559"/>
    </source>
</evidence>
<evidence type="ECO:0000256" key="7">
    <source>
        <dbReference type="ARBA" id="ARBA00023180"/>
    </source>
</evidence>
<accession>V2WJP0</accession>
<dbReference type="Proteomes" id="UP000017559">
    <property type="component" value="Unassembled WGS sequence"/>
</dbReference>